<evidence type="ECO:0000259" key="6">
    <source>
        <dbReference type="PROSITE" id="PS50109"/>
    </source>
</evidence>
<proteinExistence type="predicted"/>
<dbReference type="GO" id="GO:0016301">
    <property type="term" value="F:kinase activity"/>
    <property type="evidence" value="ECO:0007669"/>
    <property type="project" value="UniProtKB-KW"/>
</dbReference>
<dbReference type="PANTHER" id="PTHR43065">
    <property type="entry name" value="SENSOR HISTIDINE KINASE"/>
    <property type="match status" value="1"/>
</dbReference>
<dbReference type="Gene3D" id="3.30.565.10">
    <property type="entry name" value="Histidine kinase-like ATPase, C-terminal domain"/>
    <property type="match status" value="1"/>
</dbReference>
<dbReference type="InterPro" id="IPR004358">
    <property type="entry name" value="Sig_transdc_His_kin-like_C"/>
</dbReference>
<gene>
    <name evidence="7" type="ORF">S01H4_26113</name>
</gene>
<dbReference type="InterPro" id="IPR005467">
    <property type="entry name" value="His_kinase_dom"/>
</dbReference>
<dbReference type="GO" id="GO:0000160">
    <property type="term" value="P:phosphorelay signal transduction system"/>
    <property type="evidence" value="ECO:0007669"/>
    <property type="project" value="UniProtKB-KW"/>
</dbReference>
<accession>X1BLW7</accession>
<dbReference type="InterPro" id="IPR036890">
    <property type="entry name" value="HATPase_C_sf"/>
</dbReference>
<keyword evidence="1" id="KW-0808">Transferase</keyword>
<dbReference type="GO" id="GO:0005524">
    <property type="term" value="F:ATP binding"/>
    <property type="evidence" value="ECO:0007669"/>
    <property type="project" value="UniProtKB-KW"/>
</dbReference>
<keyword evidence="5" id="KW-0902">Two-component regulatory system</keyword>
<keyword evidence="2" id="KW-0547">Nucleotide-binding</keyword>
<feature type="non-terminal residue" evidence="7">
    <location>
        <position position="1"/>
    </location>
</feature>
<dbReference type="PRINTS" id="PR00344">
    <property type="entry name" value="BCTRLSENSOR"/>
</dbReference>
<protein>
    <recommendedName>
        <fullName evidence="6">Histidine kinase domain-containing protein</fullName>
    </recommendedName>
</protein>
<name>X1BLW7_9ZZZZ</name>
<organism evidence="7">
    <name type="scientific">marine sediment metagenome</name>
    <dbReference type="NCBI Taxonomy" id="412755"/>
    <lineage>
        <taxon>unclassified sequences</taxon>
        <taxon>metagenomes</taxon>
        <taxon>ecological metagenomes</taxon>
    </lineage>
</organism>
<dbReference type="Pfam" id="PF02518">
    <property type="entry name" value="HATPase_c"/>
    <property type="match status" value="1"/>
</dbReference>
<dbReference type="PROSITE" id="PS50109">
    <property type="entry name" value="HIS_KIN"/>
    <property type="match status" value="1"/>
</dbReference>
<dbReference type="PANTHER" id="PTHR43065:SF46">
    <property type="entry name" value="C4-DICARBOXYLATE TRANSPORT SENSOR PROTEIN DCTB"/>
    <property type="match status" value="1"/>
</dbReference>
<keyword evidence="3" id="KW-0418">Kinase</keyword>
<comment type="caution">
    <text evidence="7">The sequence shown here is derived from an EMBL/GenBank/DDBJ whole genome shotgun (WGS) entry which is preliminary data.</text>
</comment>
<dbReference type="SUPFAM" id="SSF55874">
    <property type="entry name" value="ATPase domain of HSP90 chaperone/DNA topoisomerase II/histidine kinase"/>
    <property type="match status" value="1"/>
</dbReference>
<reference evidence="7" key="1">
    <citation type="journal article" date="2014" name="Front. Microbiol.">
        <title>High frequency of phylogenetically diverse reductive dehalogenase-homologous genes in deep subseafloor sedimentary metagenomes.</title>
        <authorList>
            <person name="Kawai M."/>
            <person name="Futagami T."/>
            <person name="Toyoda A."/>
            <person name="Takaki Y."/>
            <person name="Nishi S."/>
            <person name="Hori S."/>
            <person name="Arai W."/>
            <person name="Tsubouchi T."/>
            <person name="Morono Y."/>
            <person name="Uchiyama I."/>
            <person name="Ito T."/>
            <person name="Fujiyama A."/>
            <person name="Inagaki F."/>
            <person name="Takami H."/>
        </authorList>
    </citation>
    <scope>NUCLEOTIDE SEQUENCE</scope>
    <source>
        <strain evidence="7">Expedition CK06-06</strain>
    </source>
</reference>
<keyword evidence="4" id="KW-0067">ATP-binding</keyword>
<dbReference type="InterPro" id="IPR003594">
    <property type="entry name" value="HATPase_dom"/>
</dbReference>
<evidence type="ECO:0000256" key="2">
    <source>
        <dbReference type="ARBA" id="ARBA00022741"/>
    </source>
</evidence>
<sequence>EIIIKENIKQNMLVLKIKDNGKGMDKNTVAKVLDPFYTTKKTRRVGLGLSMLAQAAKEAEGDFNIKSKKGKGTTVTAKFVYDHIDRKPIGNMAETIIVLIAGKGMNVDFIYKHHKNSKNFVLDTKILKKELNGVPINNPEVLILLREKITRELKKIRISH</sequence>
<evidence type="ECO:0000256" key="1">
    <source>
        <dbReference type="ARBA" id="ARBA00022679"/>
    </source>
</evidence>
<dbReference type="AlphaFoldDB" id="X1BLW7"/>
<dbReference type="EMBL" id="BART01012534">
    <property type="protein sequence ID" value="GAG82187.1"/>
    <property type="molecule type" value="Genomic_DNA"/>
</dbReference>
<evidence type="ECO:0000256" key="4">
    <source>
        <dbReference type="ARBA" id="ARBA00022840"/>
    </source>
</evidence>
<evidence type="ECO:0000313" key="7">
    <source>
        <dbReference type="EMBL" id="GAG82187.1"/>
    </source>
</evidence>
<evidence type="ECO:0000256" key="3">
    <source>
        <dbReference type="ARBA" id="ARBA00022777"/>
    </source>
</evidence>
<evidence type="ECO:0000256" key="5">
    <source>
        <dbReference type="ARBA" id="ARBA00023012"/>
    </source>
</evidence>
<feature type="domain" description="Histidine kinase" evidence="6">
    <location>
        <begin position="1"/>
        <end position="83"/>
    </location>
</feature>